<dbReference type="RefSeq" id="WP_135772057.1">
    <property type="nucleotide sequence ID" value="NZ_RQFT01000017.1"/>
</dbReference>
<feature type="domain" description="ABM" evidence="1">
    <location>
        <begin position="5"/>
        <end position="66"/>
    </location>
</feature>
<dbReference type="InterPro" id="IPR011008">
    <property type="entry name" value="Dimeric_a/b-barrel"/>
</dbReference>
<name>A0A7I0HMN2_9LEPT</name>
<dbReference type="EMBL" id="RQFT01000017">
    <property type="protein sequence ID" value="TGL01193.1"/>
    <property type="molecule type" value="Genomic_DNA"/>
</dbReference>
<organism evidence="2 3">
    <name type="scientific">Leptospira bouyouniensis</name>
    <dbReference type="NCBI Taxonomy" id="2484911"/>
    <lineage>
        <taxon>Bacteria</taxon>
        <taxon>Pseudomonadati</taxon>
        <taxon>Spirochaetota</taxon>
        <taxon>Spirochaetia</taxon>
        <taxon>Leptospirales</taxon>
        <taxon>Leptospiraceae</taxon>
        <taxon>Leptospira</taxon>
    </lineage>
</organism>
<comment type="caution">
    <text evidence="2">The sequence shown here is derived from an EMBL/GenBank/DDBJ whole genome shotgun (WGS) entry which is preliminary data.</text>
</comment>
<dbReference type="Proteomes" id="UP000297641">
    <property type="component" value="Unassembled WGS sequence"/>
</dbReference>
<reference evidence="2 3" key="1">
    <citation type="journal article" date="2019" name="PLoS Negl. Trop. Dis.">
        <title>Revisiting the worldwide diversity of Leptospira species in the environment.</title>
        <authorList>
            <person name="Vincent A.T."/>
            <person name="Schiettekatte O."/>
            <person name="Bourhy P."/>
            <person name="Veyrier F.J."/>
            <person name="Picardeau M."/>
        </authorList>
    </citation>
    <scope>NUCLEOTIDE SEQUENCE [LARGE SCALE GENOMIC DNA]</scope>
    <source>
        <strain evidence="2 3">201800273</strain>
    </source>
</reference>
<protein>
    <submittedName>
        <fullName evidence="2">Antibiotic biosynthesis monooxygenase</fullName>
    </submittedName>
</protein>
<dbReference type="Pfam" id="PF03992">
    <property type="entry name" value="ABM"/>
    <property type="match status" value="1"/>
</dbReference>
<evidence type="ECO:0000313" key="2">
    <source>
        <dbReference type="EMBL" id="TGL01193.1"/>
    </source>
</evidence>
<evidence type="ECO:0000259" key="1">
    <source>
        <dbReference type="Pfam" id="PF03992"/>
    </source>
</evidence>
<gene>
    <name evidence="2" type="ORF">EHQ43_19115</name>
</gene>
<sequence length="105" mass="12389">MNQILIDRFQLPKEAKEVFLTRVKINREFIKTIPGFLSDEIYLCEKNNNILLVTVAKWKDQISLQNAKALVISEYQNQNFDMPQFLALNSIQIEREIFQNLESIE</sequence>
<dbReference type="GO" id="GO:0004497">
    <property type="term" value="F:monooxygenase activity"/>
    <property type="evidence" value="ECO:0007669"/>
    <property type="project" value="UniProtKB-KW"/>
</dbReference>
<dbReference type="Gene3D" id="3.30.70.100">
    <property type="match status" value="1"/>
</dbReference>
<keyword evidence="2" id="KW-0560">Oxidoreductase</keyword>
<dbReference type="InterPro" id="IPR007138">
    <property type="entry name" value="ABM_dom"/>
</dbReference>
<proteinExistence type="predicted"/>
<accession>A0A7I0HMN2</accession>
<evidence type="ECO:0000313" key="3">
    <source>
        <dbReference type="Proteomes" id="UP000297641"/>
    </source>
</evidence>
<dbReference type="AlphaFoldDB" id="A0A7I0HMN2"/>
<keyword evidence="2" id="KW-0503">Monooxygenase</keyword>
<dbReference type="SUPFAM" id="SSF54909">
    <property type="entry name" value="Dimeric alpha+beta barrel"/>
    <property type="match status" value="1"/>
</dbReference>